<evidence type="ECO:0000313" key="2">
    <source>
        <dbReference type="EMBL" id="OGZ11255.1"/>
    </source>
</evidence>
<evidence type="ECO:0000259" key="1">
    <source>
        <dbReference type="Pfam" id="PF01978"/>
    </source>
</evidence>
<dbReference type="InterPro" id="IPR002831">
    <property type="entry name" value="Tscrpt_reg_TrmB_N"/>
</dbReference>
<dbReference type="Proteomes" id="UP000178534">
    <property type="component" value="Unassembled WGS sequence"/>
</dbReference>
<dbReference type="InterPro" id="IPR051797">
    <property type="entry name" value="TrmB-like"/>
</dbReference>
<dbReference type="InterPro" id="IPR036388">
    <property type="entry name" value="WH-like_DNA-bd_sf"/>
</dbReference>
<accession>A0A1G2DCA1</accession>
<sequence length="244" mass="28188">MDHKEFLTKLGLDERESAVYLTLLEQGKSGVSGIARRTGLYRTMVYDALGGLLREGLASISLEGKYKVYAAESPKKFEAKFLKLSDEFDRGMAELTALHQSPDACRPVVKYVEGADAIRAINDDVVMSLKRGDIYYRYSSSKVTEHEWRHNYLSKKYRVFRDQKQLERKLITNVPNKMKKTPRLEREIKVVPPDFDLFEYNISQIIYGNKVAVIDYNTETAVVIENPTIAKFQEKIFQLLFRKL</sequence>
<organism evidence="2 3">
    <name type="scientific">Candidatus Lloydbacteria bacterium RIFCSPLOWO2_01_FULL_50_20</name>
    <dbReference type="NCBI Taxonomy" id="1798665"/>
    <lineage>
        <taxon>Bacteria</taxon>
        <taxon>Candidatus Lloydiibacteriota</taxon>
    </lineage>
</organism>
<dbReference type="InterPro" id="IPR036390">
    <property type="entry name" value="WH_DNA-bd_sf"/>
</dbReference>
<reference evidence="2 3" key="1">
    <citation type="journal article" date="2016" name="Nat. Commun.">
        <title>Thousands of microbial genomes shed light on interconnected biogeochemical processes in an aquifer system.</title>
        <authorList>
            <person name="Anantharaman K."/>
            <person name="Brown C.T."/>
            <person name="Hug L.A."/>
            <person name="Sharon I."/>
            <person name="Castelle C.J."/>
            <person name="Probst A.J."/>
            <person name="Thomas B.C."/>
            <person name="Singh A."/>
            <person name="Wilkins M.J."/>
            <person name="Karaoz U."/>
            <person name="Brodie E.L."/>
            <person name="Williams K.H."/>
            <person name="Hubbard S.S."/>
            <person name="Banfield J.F."/>
        </authorList>
    </citation>
    <scope>NUCLEOTIDE SEQUENCE [LARGE SCALE GENOMIC DNA]</scope>
</reference>
<dbReference type="PANTHER" id="PTHR34293:SF1">
    <property type="entry name" value="HTH-TYPE TRANSCRIPTIONAL REGULATOR TRMBL2"/>
    <property type="match status" value="1"/>
</dbReference>
<dbReference type="EMBL" id="MHLP01000039">
    <property type="protein sequence ID" value="OGZ11255.1"/>
    <property type="molecule type" value="Genomic_DNA"/>
</dbReference>
<proteinExistence type="predicted"/>
<name>A0A1G2DCA1_9BACT</name>
<dbReference type="SUPFAM" id="SSF46785">
    <property type="entry name" value="Winged helix' DNA-binding domain"/>
    <property type="match status" value="1"/>
</dbReference>
<feature type="domain" description="Transcription regulator TrmB N-terminal" evidence="1">
    <location>
        <begin position="7"/>
        <end position="74"/>
    </location>
</feature>
<dbReference type="Gene3D" id="1.10.10.10">
    <property type="entry name" value="Winged helix-like DNA-binding domain superfamily/Winged helix DNA-binding domain"/>
    <property type="match status" value="1"/>
</dbReference>
<gene>
    <name evidence="2" type="ORF">A2942_00480</name>
</gene>
<dbReference type="AlphaFoldDB" id="A0A1G2DCA1"/>
<evidence type="ECO:0000313" key="3">
    <source>
        <dbReference type="Proteomes" id="UP000178534"/>
    </source>
</evidence>
<comment type="caution">
    <text evidence="2">The sequence shown here is derived from an EMBL/GenBank/DDBJ whole genome shotgun (WGS) entry which is preliminary data.</text>
</comment>
<dbReference type="PANTHER" id="PTHR34293">
    <property type="entry name" value="HTH-TYPE TRANSCRIPTIONAL REGULATOR TRMBL2"/>
    <property type="match status" value="1"/>
</dbReference>
<dbReference type="STRING" id="1798665.A2942_00480"/>
<protein>
    <recommendedName>
        <fullName evidence="1">Transcription regulator TrmB N-terminal domain-containing protein</fullName>
    </recommendedName>
</protein>
<dbReference type="Pfam" id="PF01978">
    <property type="entry name" value="TrmB"/>
    <property type="match status" value="1"/>
</dbReference>